<evidence type="ECO:0000256" key="1">
    <source>
        <dbReference type="ARBA" id="ARBA00005986"/>
    </source>
</evidence>
<protein>
    <recommendedName>
        <fullName evidence="2">EthD domain-containing protein</fullName>
    </recommendedName>
</protein>
<reference evidence="5" key="2">
    <citation type="submission" date="2020-04" db="EMBL/GenBank/DDBJ databases">
        <authorList>
            <consortium name="NCBI Genome Project"/>
        </authorList>
    </citation>
    <scope>NUCLEOTIDE SEQUENCE</scope>
    <source>
        <strain evidence="5">CBS 304.34</strain>
    </source>
</reference>
<evidence type="ECO:0000259" key="2">
    <source>
        <dbReference type="Pfam" id="PF07110"/>
    </source>
</evidence>
<keyword evidence="4" id="KW-1185">Reference proteome</keyword>
<evidence type="ECO:0000313" key="5">
    <source>
        <dbReference type="RefSeq" id="XP_033568856.1"/>
    </source>
</evidence>
<dbReference type="Proteomes" id="UP000504636">
    <property type="component" value="Unplaced"/>
</dbReference>
<dbReference type="OrthoDB" id="3183782at2759"/>
<name>A0A6A6XZE8_9PEZI</name>
<evidence type="ECO:0000313" key="3">
    <source>
        <dbReference type="EMBL" id="KAF2801892.1"/>
    </source>
</evidence>
<dbReference type="GO" id="GO:0016491">
    <property type="term" value="F:oxidoreductase activity"/>
    <property type="evidence" value="ECO:0007669"/>
    <property type="project" value="InterPro"/>
</dbReference>
<comment type="similarity">
    <text evidence="1">Belongs to the tpcK family.</text>
</comment>
<proteinExistence type="inferred from homology"/>
<dbReference type="AlphaFoldDB" id="A0A6A6XZE8"/>
<accession>A0A6A6XZE8</accession>
<feature type="domain" description="EthD" evidence="2">
    <location>
        <begin position="15"/>
        <end position="103"/>
    </location>
</feature>
<dbReference type="GeneID" id="54457186"/>
<dbReference type="InterPro" id="IPR009799">
    <property type="entry name" value="EthD_dom"/>
</dbReference>
<dbReference type="SUPFAM" id="SSF54909">
    <property type="entry name" value="Dimeric alpha+beta barrel"/>
    <property type="match status" value="1"/>
</dbReference>
<gene>
    <name evidence="3 5" type="ORF">BDZ99DRAFT_402536</name>
</gene>
<sequence length="131" mass="14945">MPQDTLRVIGFLKKHPDITHEEFYEHWEKKHAPLVVPWILKHGFISYMQIHTTPTSLLSLPGAVDADGCGQMEVKDWDMFMAAMQDPYYTEVIVPDEEKFIDRKTTEVLGLKTVGVQKNFIVNGKAVDAAE</sequence>
<evidence type="ECO:0000313" key="4">
    <source>
        <dbReference type="Proteomes" id="UP000504636"/>
    </source>
</evidence>
<dbReference type="RefSeq" id="XP_033568856.1">
    <property type="nucleotide sequence ID" value="XM_033716293.1"/>
</dbReference>
<dbReference type="EMBL" id="MU003727">
    <property type="protein sequence ID" value="KAF2801892.1"/>
    <property type="molecule type" value="Genomic_DNA"/>
</dbReference>
<dbReference type="Pfam" id="PF07110">
    <property type="entry name" value="EthD"/>
    <property type="match status" value="1"/>
</dbReference>
<reference evidence="5" key="3">
    <citation type="submission" date="2025-04" db="UniProtKB">
        <authorList>
            <consortium name="RefSeq"/>
        </authorList>
    </citation>
    <scope>IDENTIFICATION</scope>
    <source>
        <strain evidence="5">CBS 304.34</strain>
    </source>
</reference>
<reference evidence="3 5" key="1">
    <citation type="journal article" date="2020" name="Stud. Mycol.">
        <title>101 Dothideomycetes genomes: a test case for predicting lifestyles and emergence of pathogens.</title>
        <authorList>
            <person name="Haridas S."/>
            <person name="Albert R."/>
            <person name="Binder M."/>
            <person name="Bloem J."/>
            <person name="Labutti K."/>
            <person name="Salamov A."/>
            <person name="Andreopoulos B."/>
            <person name="Baker S."/>
            <person name="Barry K."/>
            <person name="Bills G."/>
            <person name="Bluhm B."/>
            <person name="Cannon C."/>
            <person name="Castanera R."/>
            <person name="Culley D."/>
            <person name="Daum C."/>
            <person name="Ezra D."/>
            <person name="Gonzalez J."/>
            <person name="Henrissat B."/>
            <person name="Kuo A."/>
            <person name="Liang C."/>
            <person name="Lipzen A."/>
            <person name="Lutzoni F."/>
            <person name="Magnuson J."/>
            <person name="Mondo S."/>
            <person name="Nolan M."/>
            <person name="Ohm R."/>
            <person name="Pangilinan J."/>
            <person name="Park H.-J."/>
            <person name="Ramirez L."/>
            <person name="Alfaro M."/>
            <person name="Sun H."/>
            <person name="Tritt A."/>
            <person name="Yoshinaga Y."/>
            <person name="Zwiers L.-H."/>
            <person name="Turgeon B."/>
            <person name="Goodwin S."/>
            <person name="Spatafora J."/>
            <person name="Crous P."/>
            <person name="Grigoriev I."/>
        </authorList>
    </citation>
    <scope>NUCLEOTIDE SEQUENCE</scope>
    <source>
        <strain evidence="3 5">CBS 304.34</strain>
    </source>
</reference>
<dbReference type="InterPro" id="IPR011008">
    <property type="entry name" value="Dimeric_a/b-barrel"/>
</dbReference>
<dbReference type="Gene3D" id="3.30.70.100">
    <property type="match status" value="1"/>
</dbReference>
<organism evidence="3">
    <name type="scientific">Mytilinidion resinicola</name>
    <dbReference type="NCBI Taxonomy" id="574789"/>
    <lineage>
        <taxon>Eukaryota</taxon>
        <taxon>Fungi</taxon>
        <taxon>Dikarya</taxon>
        <taxon>Ascomycota</taxon>
        <taxon>Pezizomycotina</taxon>
        <taxon>Dothideomycetes</taxon>
        <taxon>Pleosporomycetidae</taxon>
        <taxon>Mytilinidiales</taxon>
        <taxon>Mytilinidiaceae</taxon>
        <taxon>Mytilinidion</taxon>
    </lineage>
</organism>